<evidence type="ECO:0000313" key="3">
    <source>
        <dbReference type="EMBL" id="SMB97506.1"/>
    </source>
</evidence>
<dbReference type="OrthoDB" id="2814158at2"/>
<dbReference type="InterPro" id="IPR009827">
    <property type="entry name" value="MatC_N"/>
</dbReference>
<name>A0A1W1VVZ4_9FIRM</name>
<reference evidence="3 4" key="1">
    <citation type="submission" date="2017-04" db="EMBL/GenBank/DDBJ databases">
        <authorList>
            <person name="Afonso C.L."/>
            <person name="Miller P.J."/>
            <person name="Scott M.A."/>
            <person name="Spackman E."/>
            <person name="Goraichik I."/>
            <person name="Dimitrov K.M."/>
            <person name="Suarez D.L."/>
            <person name="Swayne D.E."/>
        </authorList>
    </citation>
    <scope>NUCLEOTIDE SEQUENCE [LARGE SCALE GENOMIC DNA]</scope>
    <source>
        <strain evidence="3 4">ToBE</strain>
    </source>
</reference>
<proteinExistence type="predicted"/>
<protein>
    <submittedName>
        <fullName evidence="3">Transporter, UIT1 family</fullName>
    </submittedName>
</protein>
<dbReference type="RefSeq" id="WP_084665460.1">
    <property type="nucleotide sequence ID" value="NZ_LT838272.1"/>
</dbReference>
<keyword evidence="1" id="KW-0812">Transmembrane</keyword>
<keyword evidence="1" id="KW-0472">Membrane</keyword>
<dbReference type="AlphaFoldDB" id="A0A1W1VVZ4"/>
<dbReference type="STRING" id="698762.SAMN00808754_1868"/>
<feature type="transmembrane region" description="Helical" evidence="1">
    <location>
        <begin position="430"/>
        <end position="452"/>
    </location>
</feature>
<feature type="transmembrane region" description="Helical" evidence="1">
    <location>
        <begin position="95"/>
        <end position="122"/>
    </location>
</feature>
<keyword evidence="1" id="KW-1133">Transmembrane helix</keyword>
<accession>A0A1W1VVZ4</accession>
<evidence type="ECO:0000259" key="2">
    <source>
        <dbReference type="Pfam" id="PF07158"/>
    </source>
</evidence>
<feature type="transmembrane region" description="Helical" evidence="1">
    <location>
        <begin position="28"/>
        <end position="45"/>
    </location>
</feature>
<keyword evidence="4" id="KW-1185">Reference proteome</keyword>
<dbReference type="Pfam" id="PF07158">
    <property type="entry name" value="MatC_N"/>
    <property type="match status" value="1"/>
</dbReference>
<feature type="transmembrane region" description="Helical" evidence="1">
    <location>
        <begin position="299"/>
        <end position="317"/>
    </location>
</feature>
<evidence type="ECO:0000313" key="4">
    <source>
        <dbReference type="Proteomes" id="UP000192569"/>
    </source>
</evidence>
<dbReference type="EMBL" id="LT838272">
    <property type="protein sequence ID" value="SMB97506.1"/>
    <property type="molecule type" value="Genomic_DNA"/>
</dbReference>
<feature type="transmembrane region" description="Helical" evidence="1">
    <location>
        <begin position="57"/>
        <end position="75"/>
    </location>
</feature>
<feature type="transmembrane region" description="Helical" evidence="1">
    <location>
        <begin position="329"/>
        <end position="353"/>
    </location>
</feature>
<organism evidence="3 4">
    <name type="scientific">Thermanaeromonas toyohensis ToBE</name>
    <dbReference type="NCBI Taxonomy" id="698762"/>
    <lineage>
        <taxon>Bacteria</taxon>
        <taxon>Bacillati</taxon>
        <taxon>Bacillota</taxon>
        <taxon>Clostridia</taxon>
        <taxon>Neomoorellales</taxon>
        <taxon>Neomoorellaceae</taxon>
        <taxon>Thermanaeromonas</taxon>
    </lineage>
</organism>
<feature type="domain" description="Dicarboxylate carrier MatC N-terminal" evidence="2">
    <location>
        <begin position="5"/>
        <end position="149"/>
    </location>
</feature>
<dbReference type="Proteomes" id="UP000192569">
    <property type="component" value="Chromosome I"/>
</dbReference>
<feature type="transmembrane region" description="Helical" evidence="1">
    <location>
        <begin position="187"/>
        <end position="211"/>
    </location>
</feature>
<feature type="transmembrane region" description="Helical" evidence="1">
    <location>
        <begin position="267"/>
        <end position="287"/>
    </location>
</feature>
<feature type="transmembrane region" description="Helical" evidence="1">
    <location>
        <begin position="134"/>
        <end position="167"/>
    </location>
</feature>
<feature type="transmembrane region" description="Helical" evidence="1">
    <location>
        <begin position="237"/>
        <end position="255"/>
    </location>
</feature>
<evidence type="ECO:0000256" key="1">
    <source>
        <dbReference type="SAM" id="Phobius"/>
    </source>
</evidence>
<sequence>MTIAALLSLVALAIVIIVSCFREEWNPGLLAIAAALIVGAGWGGLKGGDILKYWPTSLFMILLGVTFMFSLAQENGTLEKLTAYAVRLARGNTALIPWIIFVIVVILTTIGPGNIAATALVAPLAMAIAGRIGISAFLMTLLVVGAANAACFSPFAPTGIISMGLISKMAPQLGINPQDILGIEWKVYWNSMVAQGITNIGGFLLLGGLAWMRRQRGASLNIDEIAPRPEPFNRQQWITLIAIILFIVLVLAPGFPGAKAVLPKWALNMFSDVGAIAFILSGILILCNVASVKEAVKRVPWFVLLLVCGVTVLIEVMDKTGGLNVLVNLIGAISTPLTVHFWVALIDGVISAYSSSSGVVMPMFLPLVPGLLQKLGLMGIPEQVHHAVALISSVNVGAHLVDTSPLSTLGALCIACAGEHENKAKLFRNLLIWGLSMSVVGGIVCLLFFGILGL</sequence>
<gene>
    <name evidence="3" type="ORF">SAMN00808754_1868</name>
</gene>